<dbReference type="Pfam" id="PF00376">
    <property type="entry name" value="MerR"/>
    <property type="match status" value="1"/>
</dbReference>
<evidence type="ECO:0000313" key="6">
    <source>
        <dbReference type="Proteomes" id="UP000061665"/>
    </source>
</evidence>
<keyword evidence="2" id="KW-0238">DNA-binding</keyword>
<organism evidence="5 6">
    <name type="scientific">Burkholderia ubonensis</name>
    <dbReference type="NCBI Taxonomy" id="101571"/>
    <lineage>
        <taxon>Bacteria</taxon>
        <taxon>Pseudomonadati</taxon>
        <taxon>Pseudomonadota</taxon>
        <taxon>Betaproteobacteria</taxon>
        <taxon>Burkholderiales</taxon>
        <taxon>Burkholderiaceae</taxon>
        <taxon>Burkholderia</taxon>
        <taxon>Burkholderia cepacia complex</taxon>
    </lineage>
</organism>
<feature type="domain" description="HTH merR-type" evidence="4">
    <location>
        <begin position="1"/>
        <end position="70"/>
    </location>
</feature>
<evidence type="ECO:0000256" key="1">
    <source>
        <dbReference type="ARBA" id="ARBA00023015"/>
    </source>
</evidence>
<evidence type="ECO:0000259" key="4">
    <source>
        <dbReference type="PROSITE" id="PS50937"/>
    </source>
</evidence>
<dbReference type="SUPFAM" id="SSF46955">
    <property type="entry name" value="Putative DNA-binding domain"/>
    <property type="match status" value="1"/>
</dbReference>
<proteinExistence type="predicted"/>
<keyword evidence="3" id="KW-0804">Transcription</keyword>
<dbReference type="InterPro" id="IPR009061">
    <property type="entry name" value="DNA-bd_dom_put_sf"/>
</dbReference>
<keyword evidence="1" id="KW-0805">Transcription regulation</keyword>
<dbReference type="PROSITE" id="PS50937">
    <property type="entry name" value="HTH_MERR_2"/>
    <property type="match status" value="1"/>
</dbReference>
<dbReference type="PRINTS" id="PR00040">
    <property type="entry name" value="HTHMERR"/>
</dbReference>
<dbReference type="Pfam" id="PF09278">
    <property type="entry name" value="MerR-DNA-bind"/>
    <property type="match status" value="1"/>
</dbReference>
<sequence length="141" mass="15786">MLTIGKLAKLAAISTDTLRYYEDEKLLMPASKTEAGYRLYGRDAVRRLDFIKHAQHCGMTLSEIRQLLELRADDSSCCSDVRSLAIRKKLQLEHKIKTMQAMSQALSKLIAICTAEDQPLDDCPILAALESSVANHRHDPS</sequence>
<dbReference type="InterPro" id="IPR015358">
    <property type="entry name" value="Tscrpt_reg_MerR_DNA-bd"/>
</dbReference>
<dbReference type="PANTHER" id="PTHR30204:SF94">
    <property type="entry name" value="HEAVY METAL-DEPENDENT TRANSCRIPTIONAL REGULATOR HI_0293-RELATED"/>
    <property type="match status" value="1"/>
</dbReference>
<gene>
    <name evidence="5" type="ORF">WJ53_22225</name>
</gene>
<evidence type="ECO:0000313" key="5">
    <source>
        <dbReference type="EMBL" id="KVM20000.1"/>
    </source>
</evidence>
<dbReference type="GO" id="GO:0003700">
    <property type="term" value="F:DNA-binding transcription factor activity"/>
    <property type="evidence" value="ECO:0007669"/>
    <property type="project" value="InterPro"/>
</dbReference>
<evidence type="ECO:0000256" key="2">
    <source>
        <dbReference type="ARBA" id="ARBA00023125"/>
    </source>
</evidence>
<dbReference type="InterPro" id="IPR047057">
    <property type="entry name" value="MerR_fam"/>
</dbReference>
<reference evidence="5 6" key="1">
    <citation type="submission" date="2015-11" db="EMBL/GenBank/DDBJ databases">
        <title>Expanding the genomic diversity of Burkholderia species for the development of highly accurate diagnostics.</title>
        <authorList>
            <person name="Sahl J."/>
            <person name="Keim P."/>
            <person name="Wagner D."/>
        </authorList>
    </citation>
    <scope>NUCLEOTIDE SEQUENCE [LARGE SCALE GENOMIC DNA]</scope>
    <source>
        <strain evidence="5 6">MSMB2058</strain>
    </source>
</reference>
<dbReference type="CDD" id="cd04770">
    <property type="entry name" value="HTH_HMRTR"/>
    <property type="match status" value="1"/>
</dbReference>
<dbReference type="AlphaFoldDB" id="A0AB73FQP8"/>
<dbReference type="InterPro" id="IPR000551">
    <property type="entry name" value="MerR-type_HTH_dom"/>
</dbReference>
<dbReference type="GO" id="GO:0003677">
    <property type="term" value="F:DNA binding"/>
    <property type="evidence" value="ECO:0007669"/>
    <property type="project" value="UniProtKB-KW"/>
</dbReference>
<accession>A0AB73FQP8</accession>
<evidence type="ECO:0000256" key="3">
    <source>
        <dbReference type="ARBA" id="ARBA00023163"/>
    </source>
</evidence>
<dbReference type="PANTHER" id="PTHR30204">
    <property type="entry name" value="REDOX-CYCLING DRUG-SENSING TRANSCRIPTIONAL ACTIVATOR SOXR"/>
    <property type="match status" value="1"/>
</dbReference>
<comment type="caution">
    <text evidence="5">The sequence shown here is derived from an EMBL/GenBank/DDBJ whole genome shotgun (WGS) entry which is preliminary data.</text>
</comment>
<dbReference type="Gene3D" id="1.10.1660.10">
    <property type="match status" value="1"/>
</dbReference>
<dbReference type="Proteomes" id="UP000061665">
    <property type="component" value="Unassembled WGS sequence"/>
</dbReference>
<dbReference type="EMBL" id="LOZE01000138">
    <property type="protein sequence ID" value="KVM20000.1"/>
    <property type="molecule type" value="Genomic_DNA"/>
</dbReference>
<dbReference type="SMART" id="SM00422">
    <property type="entry name" value="HTH_MERR"/>
    <property type="match status" value="1"/>
</dbReference>
<name>A0AB73FQP8_9BURK</name>
<protein>
    <submittedName>
        <fullName evidence="5">Heavy metal-responsive transcriptional regulator</fullName>
    </submittedName>
</protein>